<evidence type="ECO:0000313" key="4">
    <source>
        <dbReference type="Proteomes" id="UP001156398"/>
    </source>
</evidence>
<name>A0ABT6WAA1_9ACTN</name>
<protein>
    <submittedName>
        <fullName evidence="3">Aminoglycoside phosphotransferase family protein</fullName>
        <ecNumber evidence="3">2.7.1.-</ecNumber>
    </submittedName>
</protein>
<feature type="region of interest" description="Disordered" evidence="1">
    <location>
        <begin position="1"/>
        <end position="70"/>
    </location>
</feature>
<dbReference type="EMBL" id="JAAGKO020000059">
    <property type="protein sequence ID" value="MDI5966711.1"/>
    <property type="molecule type" value="Genomic_DNA"/>
</dbReference>
<dbReference type="GO" id="GO:0016740">
    <property type="term" value="F:transferase activity"/>
    <property type="evidence" value="ECO:0007669"/>
    <property type="project" value="UniProtKB-KW"/>
</dbReference>
<dbReference type="Gene3D" id="3.90.1200.10">
    <property type="match status" value="1"/>
</dbReference>
<dbReference type="RefSeq" id="WP_271324473.1">
    <property type="nucleotide sequence ID" value="NZ_JAAGKO020000059.1"/>
</dbReference>
<dbReference type="InterPro" id="IPR051678">
    <property type="entry name" value="AGP_Transferase"/>
</dbReference>
<keyword evidence="3" id="KW-0808">Transferase</keyword>
<dbReference type="InterPro" id="IPR002575">
    <property type="entry name" value="Aminoglycoside_PTrfase"/>
</dbReference>
<evidence type="ECO:0000313" key="3">
    <source>
        <dbReference type="EMBL" id="MDI5966711.1"/>
    </source>
</evidence>
<evidence type="ECO:0000256" key="1">
    <source>
        <dbReference type="SAM" id="MobiDB-lite"/>
    </source>
</evidence>
<comment type="caution">
    <text evidence="3">The sequence shown here is derived from an EMBL/GenBank/DDBJ whole genome shotgun (WGS) entry which is preliminary data.</text>
</comment>
<reference evidence="3 4" key="1">
    <citation type="submission" date="2023-05" db="EMBL/GenBank/DDBJ databases">
        <title>Streptantibioticus silvisoli sp. nov., acidotolerant actinomycetes 1 from pine litter.</title>
        <authorList>
            <person name="Swiecimska M."/>
            <person name="Golinska P."/>
            <person name="Sangal V."/>
            <person name="Wachnowicz B."/>
            <person name="Goodfellow M."/>
        </authorList>
    </citation>
    <scope>NUCLEOTIDE SEQUENCE [LARGE SCALE GENOMIC DNA]</scope>
    <source>
        <strain evidence="3 4">SL54</strain>
    </source>
</reference>
<dbReference type="SUPFAM" id="SSF56112">
    <property type="entry name" value="Protein kinase-like (PK-like)"/>
    <property type="match status" value="1"/>
</dbReference>
<feature type="compositionally biased region" description="Low complexity" evidence="1">
    <location>
        <begin position="18"/>
        <end position="27"/>
    </location>
</feature>
<proteinExistence type="predicted"/>
<dbReference type="EC" id="2.7.1.-" evidence="3"/>
<dbReference type="InterPro" id="IPR011009">
    <property type="entry name" value="Kinase-like_dom_sf"/>
</dbReference>
<evidence type="ECO:0000259" key="2">
    <source>
        <dbReference type="Pfam" id="PF01636"/>
    </source>
</evidence>
<dbReference type="Pfam" id="PF01636">
    <property type="entry name" value="APH"/>
    <property type="match status" value="1"/>
</dbReference>
<feature type="domain" description="Aminoglycoside phosphotransferase" evidence="2">
    <location>
        <begin position="118"/>
        <end position="312"/>
    </location>
</feature>
<dbReference type="PANTHER" id="PTHR21310">
    <property type="entry name" value="AMINOGLYCOSIDE PHOSPHOTRANSFERASE-RELATED-RELATED"/>
    <property type="match status" value="1"/>
</dbReference>
<dbReference type="Proteomes" id="UP001156398">
    <property type="component" value="Unassembled WGS sequence"/>
</dbReference>
<keyword evidence="4" id="KW-1185">Reference proteome</keyword>
<organism evidence="3 4">
    <name type="scientific">Streptantibioticus silvisoli</name>
    <dbReference type="NCBI Taxonomy" id="2705255"/>
    <lineage>
        <taxon>Bacteria</taxon>
        <taxon>Bacillati</taxon>
        <taxon>Actinomycetota</taxon>
        <taxon>Actinomycetes</taxon>
        <taxon>Kitasatosporales</taxon>
        <taxon>Streptomycetaceae</taxon>
        <taxon>Streptantibioticus</taxon>
    </lineage>
</organism>
<feature type="compositionally biased region" description="Pro residues" evidence="1">
    <location>
        <begin position="28"/>
        <end position="38"/>
    </location>
</feature>
<gene>
    <name evidence="3" type="ORF">POF43_028950</name>
</gene>
<accession>A0ABT6WAA1</accession>
<dbReference type="PANTHER" id="PTHR21310:SF40">
    <property type="entry name" value="AMINOGLYCOSIDE PHOSPHOTRANSFERASE DOMAIN-CONTAINING PROTEIN-RELATED"/>
    <property type="match status" value="1"/>
</dbReference>
<sequence>MHPASFPVSAPLRPTTHRGPAVAVRPRTAPPEPFPEPAHPAARGRGLTTRRPAGPPHPAGGRLDVTGPHGAPLKAALASVRRICPDFTPVQVLRRSGRSVLLLGSVGRLPAVAKCLLEPTAEYQESFRREIAAYRAFVRTRPPVRVPKLIAADPDSGTLVLERLSGRVAGMARHPVQALLKTDLDAVLCAVLRVNGGEGWQPPAEAFGSRPRLRYGERISFFHRLGLLTDRDRDDLEKLLRGAVNECGDTGPWQFCHGDALLSNMLLSPAGAVMLDWENAGWYLPGYDLATLWSVLGEDPVARRRISMLAQTGRPVARDAFLVNLMLITTREIKRYELVLRHTLDGAAPTGPAGAADPAEAQRLLLRRLHDDCAMVRRAVRAAVGTR</sequence>